<evidence type="ECO:0000313" key="1">
    <source>
        <dbReference type="EMBL" id="ORX39126.1"/>
    </source>
</evidence>
<gene>
    <name evidence="1" type="ORF">BD324DRAFT_312092</name>
</gene>
<sequence length="107" mass="12788">MASSSSPPKVIVKWKTEDEEELLRLIKTRTEWICLFAEGQQQLSQKWIYHRDIAIALWPHDQARERRFLWILQAKLRGLVVVKDGKWEPTDLWDHRVSNPIRNKISQ</sequence>
<keyword evidence="2" id="KW-1185">Reference proteome</keyword>
<reference evidence="1 2" key="1">
    <citation type="submission" date="2017-03" db="EMBL/GenBank/DDBJ databases">
        <title>Widespread Adenine N6-methylation of Active Genes in Fungi.</title>
        <authorList>
            <consortium name="DOE Joint Genome Institute"/>
            <person name="Mondo S.J."/>
            <person name="Dannebaum R.O."/>
            <person name="Kuo R.C."/>
            <person name="Louie K.B."/>
            <person name="Bewick A.J."/>
            <person name="Labutti K."/>
            <person name="Haridas S."/>
            <person name="Kuo A."/>
            <person name="Salamov A."/>
            <person name="Ahrendt S.R."/>
            <person name="Lau R."/>
            <person name="Bowen B.P."/>
            <person name="Lipzen A."/>
            <person name="Sullivan W."/>
            <person name="Andreopoulos W.B."/>
            <person name="Clum A."/>
            <person name="Lindquist E."/>
            <person name="Daum C."/>
            <person name="Northen T.R."/>
            <person name="Ramamoorthy G."/>
            <person name="Schmitz R.J."/>
            <person name="Gryganskyi A."/>
            <person name="Culley D."/>
            <person name="Magnuson J."/>
            <person name="James T.Y."/>
            <person name="O'Malley M.A."/>
            <person name="Stajich J.E."/>
            <person name="Spatafora J.W."/>
            <person name="Visel A."/>
            <person name="Grigoriev I.V."/>
        </authorList>
    </citation>
    <scope>NUCLEOTIDE SEQUENCE [LARGE SCALE GENOMIC DNA]</scope>
    <source>
        <strain evidence="1 2">NRRL Y-17943</strain>
    </source>
</reference>
<dbReference type="AlphaFoldDB" id="A0A1Y1UNT2"/>
<organism evidence="1 2">
    <name type="scientific">Kockovaella imperatae</name>
    <dbReference type="NCBI Taxonomy" id="4999"/>
    <lineage>
        <taxon>Eukaryota</taxon>
        <taxon>Fungi</taxon>
        <taxon>Dikarya</taxon>
        <taxon>Basidiomycota</taxon>
        <taxon>Agaricomycotina</taxon>
        <taxon>Tremellomycetes</taxon>
        <taxon>Tremellales</taxon>
        <taxon>Cuniculitremaceae</taxon>
        <taxon>Kockovaella</taxon>
    </lineage>
</organism>
<evidence type="ECO:0000313" key="2">
    <source>
        <dbReference type="Proteomes" id="UP000193218"/>
    </source>
</evidence>
<dbReference type="Proteomes" id="UP000193218">
    <property type="component" value="Unassembled WGS sequence"/>
</dbReference>
<name>A0A1Y1UNT2_9TREE</name>
<dbReference type="RefSeq" id="XP_021872989.1">
    <property type="nucleotide sequence ID" value="XM_022012460.1"/>
</dbReference>
<proteinExistence type="predicted"/>
<dbReference type="GeneID" id="33554268"/>
<accession>A0A1Y1UNT2</accession>
<dbReference type="EMBL" id="NBSH01000003">
    <property type="protein sequence ID" value="ORX39126.1"/>
    <property type="molecule type" value="Genomic_DNA"/>
</dbReference>
<comment type="caution">
    <text evidence="1">The sequence shown here is derived from an EMBL/GenBank/DDBJ whole genome shotgun (WGS) entry which is preliminary data.</text>
</comment>
<dbReference type="InParanoid" id="A0A1Y1UNT2"/>
<protein>
    <submittedName>
        <fullName evidence="1">Uncharacterized protein</fullName>
    </submittedName>
</protein>